<feature type="signal peptide" evidence="2">
    <location>
        <begin position="1"/>
        <end position="25"/>
    </location>
</feature>
<keyword evidence="2" id="KW-0732">Signal</keyword>
<feature type="domain" description="DUF4124" evidence="3">
    <location>
        <begin position="15"/>
        <end position="68"/>
    </location>
</feature>
<dbReference type="EMBL" id="JANUHA010000011">
    <property type="protein sequence ID" value="MCS0597802.1"/>
    <property type="molecule type" value="Genomic_DNA"/>
</dbReference>
<evidence type="ECO:0000256" key="1">
    <source>
        <dbReference type="SAM" id="MobiDB-lite"/>
    </source>
</evidence>
<dbReference type="Proteomes" id="UP001206572">
    <property type="component" value="Unassembled WGS sequence"/>
</dbReference>
<organism evidence="4 5">
    <name type="scientific">Massilia agri</name>
    <dbReference type="NCBI Taxonomy" id="1886785"/>
    <lineage>
        <taxon>Bacteria</taxon>
        <taxon>Pseudomonadati</taxon>
        <taxon>Pseudomonadota</taxon>
        <taxon>Betaproteobacteria</taxon>
        <taxon>Burkholderiales</taxon>
        <taxon>Oxalobacteraceae</taxon>
        <taxon>Telluria group</taxon>
        <taxon>Massilia</taxon>
    </lineage>
</organism>
<feature type="compositionally biased region" description="Basic and acidic residues" evidence="1">
    <location>
        <begin position="83"/>
        <end position="114"/>
    </location>
</feature>
<reference evidence="4 5" key="1">
    <citation type="submission" date="2022-08" db="EMBL/GenBank/DDBJ databases">
        <title>Reclassification of Massilia species as members of the genera Telluria, Duganella, Pseudoduganella, Mokoshia gen. nov. and Zemynaea gen. nov. using orthogonal and non-orthogonal genome-based approaches.</title>
        <authorList>
            <person name="Bowman J.P."/>
        </authorList>
    </citation>
    <scope>NUCLEOTIDE SEQUENCE [LARGE SCALE GENOMIC DNA]</scope>
    <source>
        <strain evidence="4 5">JCM 31661</strain>
    </source>
</reference>
<evidence type="ECO:0000313" key="5">
    <source>
        <dbReference type="Proteomes" id="UP001206572"/>
    </source>
</evidence>
<sequence length="165" mass="18044">MPRSTTPLRLLAAGALLLGSSLAQAQYSWIGENGVRHFSDRPPPPSTPAHKILKTPGRMATTPPAPEASAAAPAAPKTAPTLAEREADYKERKKKREEQEKKDAQQAERERDIAQRCAMARSARAQVESGVRIRDFDAAGQSRIMTDEERAAQFAQANKILAECR</sequence>
<evidence type="ECO:0000259" key="3">
    <source>
        <dbReference type="Pfam" id="PF13511"/>
    </source>
</evidence>
<evidence type="ECO:0000256" key="2">
    <source>
        <dbReference type="SAM" id="SignalP"/>
    </source>
</evidence>
<feature type="compositionally biased region" description="Low complexity" evidence="1">
    <location>
        <begin position="67"/>
        <end position="82"/>
    </location>
</feature>
<comment type="caution">
    <text evidence="4">The sequence shown here is derived from an EMBL/GenBank/DDBJ whole genome shotgun (WGS) entry which is preliminary data.</text>
</comment>
<keyword evidence="5" id="KW-1185">Reference proteome</keyword>
<feature type="chain" id="PRO_5047411206" evidence="2">
    <location>
        <begin position="26"/>
        <end position="165"/>
    </location>
</feature>
<feature type="region of interest" description="Disordered" evidence="1">
    <location>
        <begin position="36"/>
        <end position="114"/>
    </location>
</feature>
<protein>
    <submittedName>
        <fullName evidence="4">DUF4124 domain-containing protein</fullName>
    </submittedName>
</protein>
<dbReference type="RefSeq" id="WP_258828824.1">
    <property type="nucleotide sequence ID" value="NZ_JANUHA010000011.1"/>
</dbReference>
<evidence type="ECO:0000313" key="4">
    <source>
        <dbReference type="EMBL" id="MCS0597802.1"/>
    </source>
</evidence>
<accession>A0ABT2ANI6</accession>
<dbReference type="InterPro" id="IPR025392">
    <property type="entry name" value="DUF4124"/>
</dbReference>
<name>A0ABT2ANI6_9BURK</name>
<dbReference type="Pfam" id="PF13511">
    <property type="entry name" value="DUF4124"/>
    <property type="match status" value="1"/>
</dbReference>
<gene>
    <name evidence="4" type="ORF">NX780_15750</name>
</gene>
<proteinExistence type="predicted"/>